<dbReference type="InterPro" id="IPR008930">
    <property type="entry name" value="Terpenoid_cyclase/PrenylTrfase"/>
</dbReference>
<keyword evidence="2" id="KW-1185">Reference proteome</keyword>
<protein>
    <submittedName>
        <fullName evidence="1">Squalene cyclase</fullName>
    </submittedName>
</protein>
<evidence type="ECO:0000313" key="2">
    <source>
        <dbReference type="Proteomes" id="UP000475214"/>
    </source>
</evidence>
<organism evidence="1 2">
    <name type="scientific">Phytoactinopolyspora halotolerans</name>
    <dbReference type="NCBI Taxonomy" id="1981512"/>
    <lineage>
        <taxon>Bacteria</taxon>
        <taxon>Bacillati</taxon>
        <taxon>Actinomycetota</taxon>
        <taxon>Actinomycetes</taxon>
        <taxon>Jiangellales</taxon>
        <taxon>Jiangellaceae</taxon>
        <taxon>Phytoactinopolyspora</taxon>
    </lineage>
</organism>
<comment type="caution">
    <text evidence="1">The sequence shown here is derived from an EMBL/GenBank/DDBJ whole genome shotgun (WGS) entry which is preliminary data.</text>
</comment>
<dbReference type="SUPFAM" id="SSF48239">
    <property type="entry name" value="Terpenoid cyclases/Protein prenyltransferases"/>
    <property type="match status" value="1"/>
</dbReference>
<dbReference type="AlphaFoldDB" id="A0A6L9S7Y1"/>
<sequence length="331" mass="37807">MRRPNVRNRLYAEAVIDWLLDSDPSIRWQVMRDLLGAPEAEWKAERAKVETEGWGARLLAHQDEDGQWAGGAFVPRGFDYREWQQVGQPWTATTFALSQLREFGLDPVTDRARRTVELIGANARWDHAGQPYWEGEVEECINGRTVADGAYFGVDVSSVVDRLVGERLDDGGWNCERANGSSRSSFASTINVLEGLLEYERATGGTPESRDARASGEEYLLQRHLFRRLTTGEPADERFLTFLHPNRWRYDILRALDYFRSAAALTGAAPDRRLGEAVDRVRSRRRPDGTWPLDWSLPGRVWFDVDDGPGRPSRWVTLRAMRVLKWCDQTP</sequence>
<dbReference type="EMBL" id="JAAGOA010000008">
    <property type="protein sequence ID" value="NEE01103.1"/>
    <property type="molecule type" value="Genomic_DNA"/>
</dbReference>
<evidence type="ECO:0000313" key="1">
    <source>
        <dbReference type="EMBL" id="NEE01103.1"/>
    </source>
</evidence>
<reference evidence="1 2" key="1">
    <citation type="submission" date="2020-02" db="EMBL/GenBank/DDBJ databases">
        <authorList>
            <person name="Li X.-J."/>
            <person name="Han X.-M."/>
        </authorList>
    </citation>
    <scope>NUCLEOTIDE SEQUENCE [LARGE SCALE GENOMIC DNA]</scope>
    <source>
        <strain evidence="1 2">CCTCC AB 2017055</strain>
    </source>
</reference>
<dbReference type="Proteomes" id="UP000475214">
    <property type="component" value="Unassembled WGS sequence"/>
</dbReference>
<proteinExistence type="predicted"/>
<name>A0A6L9S7Y1_9ACTN</name>
<accession>A0A6L9S7Y1</accession>
<gene>
    <name evidence="1" type="ORF">G1H10_13085</name>
</gene>
<dbReference type="Gene3D" id="1.50.10.20">
    <property type="match status" value="1"/>
</dbReference>